<dbReference type="InterPro" id="IPR025110">
    <property type="entry name" value="AMP-bd_C"/>
</dbReference>
<dbReference type="PROSITE" id="PS00455">
    <property type="entry name" value="AMP_BINDING"/>
    <property type="match status" value="1"/>
</dbReference>
<dbReference type="GO" id="GO:0046872">
    <property type="term" value="F:metal ion binding"/>
    <property type="evidence" value="ECO:0007669"/>
    <property type="project" value="UniProtKB-KW"/>
</dbReference>
<comment type="catalytic activity">
    <reaction evidence="13">
        <text>firefly D-luciferin + ATP + O2 = firefly oxyluciferin + hnu + AMP + CO2 + diphosphate</text>
        <dbReference type="Rhea" id="RHEA:10732"/>
        <dbReference type="ChEBI" id="CHEBI:15379"/>
        <dbReference type="ChEBI" id="CHEBI:16526"/>
        <dbReference type="ChEBI" id="CHEBI:16792"/>
        <dbReference type="ChEBI" id="CHEBI:30212"/>
        <dbReference type="ChEBI" id="CHEBI:30616"/>
        <dbReference type="ChEBI" id="CHEBI:33019"/>
        <dbReference type="ChEBI" id="CHEBI:58038"/>
        <dbReference type="ChEBI" id="CHEBI:456215"/>
        <dbReference type="EC" id="1.13.12.7"/>
    </reaction>
</comment>
<comment type="similarity">
    <text evidence="2">Belongs to the ATP-dependent AMP-binding enzyme family.</text>
</comment>
<dbReference type="FunFam" id="3.40.50.12780:FF:000003">
    <property type="entry name" value="Long-chain-fatty-acid--CoA ligase FadD"/>
    <property type="match status" value="1"/>
</dbReference>
<dbReference type="Pfam" id="PF00501">
    <property type="entry name" value="AMP-binding"/>
    <property type="match status" value="1"/>
</dbReference>
<keyword evidence="5" id="KW-0479">Metal-binding</keyword>
<evidence type="ECO:0000256" key="3">
    <source>
        <dbReference type="ARBA" id="ARBA00012532"/>
    </source>
</evidence>
<dbReference type="Gene3D" id="3.30.300.30">
    <property type="match status" value="1"/>
</dbReference>
<evidence type="ECO:0000256" key="5">
    <source>
        <dbReference type="ARBA" id="ARBA00022723"/>
    </source>
</evidence>
<dbReference type="CDD" id="cd05911">
    <property type="entry name" value="Firefly_Luc_like"/>
    <property type="match status" value="1"/>
</dbReference>
<evidence type="ECO:0000256" key="13">
    <source>
        <dbReference type="ARBA" id="ARBA00048497"/>
    </source>
</evidence>
<feature type="domain" description="AMP-dependent synthetase/ligase" evidence="14">
    <location>
        <begin position="63"/>
        <end position="441"/>
    </location>
</feature>
<evidence type="ECO:0000256" key="1">
    <source>
        <dbReference type="ARBA" id="ARBA00004275"/>
    </source>
</evidence>
<dbReference type="PANTHER" id="PTHR24096:SF422">
    <property type="entry name" value="BCDNA.GH02901"/>
    <property type="match status" value="1"/>
</dbReference>
<keyword evidence="17" id="KW-1185">Reference proteome</keyword>
<proteinExistence type="inferred from homology"/>
<keyword evidence="10" id="KW-0576">Peroxisome</keyword>
<evidence type="ECO:0000256" key="8">
    <source>
        <dbReference type="ARBA" id="ARBA00023002"/>
    </source>
</evidence>
<sequence length="579" mass="64612">MSGLFFQRILISSPLIQQYKTIYQRCFSLSVNRLNIKDNILYNPYKATIPKLSISEYIYSKIESYCDLTAFECPITHRKFTYGELRKTSRNLSKAFRKKFGLSKGDVVLIYLVNCPEFPVACLGCFEAGLVASTVNSLYTSEEVLRQLKDSSAKLIITSYDLHENAAKAVSQLPTKLPIICVKTKAGQLLPRGAIDFTEIINSTIDIPDLELPSPDDLAILPYSSGTTGLPKGVRLSHSNIVSNMVQTDEPNSMLQSANANFQEISPGVLPMFHIYGFTITTLNLMLKGAKALTLPRFHPDTFIDCLRQYAISVIFAAPPLILFMTHSPEIKKEYFKHLRTVLSGAAPLGAKDEEQFRNKAGEQVAILQGYGLTETSPVISMCKREIQEKFGDATKGSIGLVVPNTEIKIVEVGSNNGIALGPNEQGELLVKGPQVMQGYHNNEEATKSTFLDGWFRTGDMAYYDQNELIFITDRVKELIKVKGFQVAPAELEELLRQHPHIADAAVIGIPDEISGEIPRAYVKIKEKLNPEDVYNFVAQKVAKYKRLDGGIEVVEELPKNSAGKILRRQLKQRYLDEN</sequence>
<evidence type="ECO:0000313" key="17">
    <source>
        <dbReference type="Proteomes" id="UP001566132"/>
    </source>
</evidence>
<dbReference type="Proteomes" id="UP001566132">
    <property type="component" value="Unassembled WGS sequence"/>
</dbReference>
<evidence type="ECO:0000256" key="2">
    <source>
        <dbReference type="ARBA" id="ARBA00006432"/>
    </source>
</evidence>
<dbReference type="GO" id="GO:0005524">
    <property type="term" value="F:ATP binding"/>
    <property type="evidence" value="ECO:0007669"/>
    <property type="project" value="UniProtKB-KW"/>
</dbReference>
<dbReference type="InterPro" id="IPR020845">
    <property type="entry name" value="AMP-binding_CS"/>
</dbReference>
<organism evidence="16 17">
    <name type="scientific">Hypothenemus hampei</name>
    <name type="common">Coffee berry borer</name>
    <dbReference type="NCBI Taxonomy" id="57062"/>
    <lineage>
        <taxon>Eukaryota</taxon>
        <taxon>Metazoa</taxon>
        <taxon>Ecdysozoa</taxon>
        <taxon>Arthropoda</taxon>
        <taxon>Hexapoda</taxon>
        <taxon>Insecta</taxon>
        <taxon>Pterygota</taxon>
        <taxon>Neoptera</taxon>
        <taxon>Endopterygota</taxon>
        <taxon>Coleoptera</taxon>
        <taxon>Polyphaga</taxon>
        <taxon>Cucujiformia</taxon>
        <taxon>Curculionidae</taxon>
        <taxon>Scolytinae</taxon>
        <taxon>Hypothenemus</taxon>
    </lineage>
</organism>
<dbReference type="AlphaFoldDB" id="A0ABD1EWY5"/>
<dbReference type="PANTHER" id="PTHR24096">
    <property type="entry name" value="LONG-CHAIN-FATTY-ACID--COA LIGASE"/>
    <property type="match status" value="1"/>
</dbReference>
<evidence type="ECO:0000256" key="10">
    <source>
        <dbReference type="ARBA" id="ARBA00023140"/>
    </source>
</evidence>
<feature type="domain" description="AMP-binding enzyme C-terminal" evidence="15">
    <location>
        <begin position="491"/>
        <end position="565"/>
    </location>
</feature>
<gene>
    <name evidence="16" type="ORF">ABEB36_005095</name>
</gene>
<keyword evidence="8" id="KW-0560">Oxidoreductase</keyword>
<evidence type="ECO:0000259" key="15">
    <source>
        <dbReference type="Pfam" id="PF13193"/>
    </source>
</evidence>
<evidence type="ECO:0000256" key="12">
    <source>
        <dbReference type="ARBA" id="ARBA00023262"/>
    </source>
</evidence>
<keyword evidence="7" id="KW-0067">ATP-binding</keyword>
<keyword evidence="6" id="KW-0547">Nucleotide-binding</keyword>
<evidence type="ECO:0000256" key="4">
    <source>
        <dbReference type="ARBA" id="ARBA00019043"/>
    </source>
</evidence>
<accession>A0ABD1EWY5</accession>
<dbReference type="GO" id="GO:0004497">
    <property type="term" value="F:monooxygenase activity"/>
    <property type="evidence" value="ECO:0007669"/>
    <property type="project" value="UniProtKB-KW"/>
</dbReference>
<protein>
    <recommendedName>
        <fullName evidence="4">Luciferin 4-monooxygenase</fullName>
        <ecNumber evidence="3">1.13.12.7</ecNumber>
    </recommendedName>
</protein>
<keyword evidence="9" id="KW-0503">Monooxygenase</keyword>
<evidence type="ECO:0000259" key="14">
    <source>
        <dbReference type="Pfam" id="PF00501"/>
    </source>
</evidence>
<evidence type="ECO:0000256" key="11">
    <source>
        <dbReference type="ARBA" id="ARBA00023223"/>
    </source>
</evidence>
<comment type="caution">
    <text evidence="16">The sequence shown here is derived from an EMBL/GenBank/DDBJ whole genome shotgun (WGS) entry which is preliminary data.</text>
</comment>
<evidence type="ECO:0000256" key="7">
    <source>
        <dbReference type="ARBA" id="ARBA00022840"/>
    </source>
</evidence>
<dbReference type="Gene3D" id="3.40.50.12780">
    <property type="entry name" value="N-terminal domain of ligase-like"/>
    <property type="match status" value="1"/>
</dbReference>
<dbReference type="Pfam" id="PF13193">
    <property type="entry name" value="AMP-binding_C"/>
    <property type="match status" value="1"/>
</dbReference>
<dbReference type="InterPro" id="IPR045851">
    <property type="entry name" value="AMP-bd_C_sf"/>
</dbReference>
<reference evidence="16 17" key="1">
    <citation type="submission" date="2024-05" db="EMBL/GenBank/DDBJ databases">
        <title>Genetic variation in Jamaican populations of the coffee berry borer (Hypothenemus hampei).</title>
        <authorList>
            <person name="Errbii M."/>
            <person name="Myrie A."/>
        </authorList>
    </citation>
    <scope>NUCLEOTIDE SEQUENCE [LARGE SCALE GENOMIC DNA]</scope>
    <source>
        <strain evidence="16">JA-Hopewell-2020-01-JO</strain>
        <tissue evidence="16">Whole body</tissue>
    </source>
</reference>
<dbReference type="EC" id="1.13.12.7" evidence="3"/>
<evidence type="ECO:0000256" key="9">
    <source>
        <dbReference type="ARBA" id="ARBA00023033"/>
    </source>
</evidence>
<keyword evidence="11" id="KW-0455">Luminescence</keyword>
<keyword evidence="12" id="KW-0599">Photoprotein</keyword>
<dbReference type="InterPro" id="IPR042099">
    <property type="entry name" value="ANL_N_sf"/>
</dbReference>
<name>A0ABD1EWY5_HYPHA</name>
<dbReference type="EMBL" id="JBDJPC010000004">
    <property type="protein sequence ID" value="KAL1505553.1"/>
    <property type="molecule type" value="Genomic_DNA"/>
</dbReference>
<comment type="subcellular location">
    <subcellularLocation>
        <location evidence="1">Peroxisome</location>
    </subcellularLocation>
</comment>
<evidence type="ECO:0000256" key="6">
    <source>
        <dbReference type="ARBA" id="ARBA00022741"/>
    </source>
</evidence>
<dbReference type="GO" id="GO:0008218">
    <property type="term" value="P:bioluminescence"/>
    <property type="evidence" value="ECO:0007669"/>
    <property type="project" value="UniProtKB-KW"/>
</dbReference>
<dbReference type="InterPro" id="IPR000873">
    <property type="entry name" value="AMP-dep_synth/lig_dom"/>
</dbReference>
<dbReference type="FunFam" id="3.30.300.30:FF:000007">
    <property type="entry name" value="4-coumarate--CoA ligase 2"/>
    <property type="match status" value="1"/>
</dbReference>
<dbReference type="SUPFAM" id="SSF56801">
    <property type="entry name" value="Acetyl-CoA synthetase-like"/>
    <property type="match status" value="1"/>
</dbReference>
<dbReference type="GO" id="GO:0005777">
    <property type="term" value="C:peroxisome"/>
    <property type="evidence" value="ECO:0007669"/>
    <property type="project" value="UniProtKB-SubCell"/>
</dbReference>
<evidence type="ECO:0000313" key="16">
    <source>
        <dbReference type="EMBL" id="KAL1505553.1"/>
    </source>
</evidence>